<keyword evidence="2" id="KW-1185">Reference proteome</keyword>
<dbReference type="Proteomes" id="UP000257109">
    <property type="component" value="Unassembled WGS sequence"/>
</dbReference>
<gene>
    <name evidence="1" type="ORF">CR513_36478</name>
</gene>
<protein>
    <submittedName>
        <fullName evidence="1">Uncharacterized protein</fullName>
    </submittedName>
</protein>
<proteinExistence type="predicted"/>
<evidence type="ECO:0000313" key="1">
    <source>
        <dbReference type="EMBL" id="RDX82694.1"/>
    </source>
</evidence>
<name>A0A371FWJ8_MUCPR</name>
<comment type="caution">
    <text evidence="1">The sequence shown here is derived from an EMBL/GenBank/DDBJ whole genome shotgun (WGS) entry which is preliminary data.</text>
</comment>
<feature type="non-terminal residue" evidence="1">
    <location>
        <position position="1"/>
    </location>
</feature>
<dbReference type="EMBL" id="QJKJ01007575">
    <property type="protein sequence ID" value="RDX82694.1"/>
    <property type="molecule type" value="Genomic_DNA"/>
</dbReference>
<sequence>MECGGVRKKKRRQQTNNMDLARSLVVSYVPAREQQLADILTKPLSKTRFCPCRDKLRIIDHYHSS</sequence>
<organism evidence="1 2">
    <name type="scientific">Mucuna pruriens</name>
    <name type="common">Velvet bean</name>
    <name type="synonym">Dolichos pruriens</name>
    <dbReference type="NCBI Taxonomy" id="157652"/>
    <lineage>
        <taxon>Eukaryota</taxon>
        <taxon>Viridiplantae</taxon>
        <taxon>Streptophyta</taxon>
        <taxon>Embryophyta</taxon>
        <taxon>Tracheophyta</taxon>
        <taxon>Spermatophyta</taxon>
        <taxon>Magnoliopsida</taxon>
        <taxon>eudicotyledons</taxon>
        <taxon>Gunneridae</taxon>
        <taxon>Pentapetalae</taxon>
        <taxon>rosids</taxon>
        <taxon>fabids</taxon>
        <taxon>Fabales</taxon>
        <taxon>Fabaceae</taxon>
        <taxon>Papilionoideae</taxon>
        <taxon>50 kb inversion clade</taxon>
        <taxon>NPAAA clade</taxon>
        <taxon>indigoferoid/millettioid clade</taxon>
        <taxon>Phaseoleae</taxon>
        <taxon>Mucuna</taxon>
    </lineage>
</organism>
<evidence type="ECO:0000313" key="2">
    <source>
        <dbReference type="Proteomes" id="UP000257109"/>
    </source>
</evidence>
<dbReference type="AlphaFoldDB" id="A0A371FWJ8"/>
<accession>A0A371FWJ8</accession>
<reference evidence="1" key="1">
    <citation type="submission" date="2018-05" db="EMBL/GenBank/DDBJ databases">
        <title>Draft genome of Mucuna pruriens seed.</title>
        <authorList>
            <person name="Nnadi N.E."/>
            <person name="Vos R."/>
            <person name="Hasami M.H."/>
            <person name="Devisetty U.K."/>
            <person name="Aguiy J.C."/>
        </authorList>
    </citation>
    <scope>NUCLEOTIDE SEQUENCE [LARGE SCALE GENOMIC DNA]</scope>
    <source>
        <strain evidence="1">JCA_2017</strain>
    </source>
</reference>